<dbReference type="PANTHER" id="PTHR14339">
    <property type="entry name" value="VASCULIN"/>
    <property type="match status" value="1"/>
</dbReference>
<feature type="compositionally biased region" description="Polar residues" evidence="7">
    <location>
        <begin position="236"/>
        <end position="252"/>
    </location>
</feature>
<evidence type="ECO:0000256" key="5">
    <source>
        <dbReference type="ARBA" id="ARBA00023163"/>
    </source>
</evidence>
<feature type="compositionally biased region" description="Polar residues" evidence="7">
    <location>
        <begin position="260"/>
        <end position="271"/>
    </location>
</feature>
<feature type="compositionally biased region" description="Polar residues" evidence="7">
    <location>
        <begin position="20"/>
        <end position="36"/>
    </location>
</feature>
<sequence>MADSNLPKQDFAPPWLKFPSTDSTKTSSQNSFQSDRTSQRREDSFHSRPEYNRLQRQTSFDFHDAKRYPQNQGKYRHHSVDDDYYNCPYGGYGYYPPNYNYEKYGMQYSSQPSLVRPGSRDVKYAPGRFPQGQTKRGYYEKEQHKDGRDVEGKTKDRTGDRDRPFSEDFPMLRGSGEGTPELKQTKPVSGVWDNPPKSSRNEESPDTVKSSAAGMYKALVPNKNGQMKKNGRESGRTNGSIKDSSGLSPSNKSNHKEGTRQSPTPDLTIVTQPKKLGDKKSEFLRALRHESNQRNGEAYQDLNQNSIEKKQVRKETEESLMNEDVTYSHMNGSNETHRNNSSYETMMNGNNRVDSNLNRSLDGGDGSVTTDSLDKHVDHICLSGEEEEKRLLESMGWSEEDQTEYVITEDDVREFHHMLNRVRQQNEFGNPRRHSLLRLKLGTHFANGLLSGTYYEHAESETQETL</sequence>
<keyword evidence="6" id="KW-0539">Nucleus</keyword>
<keyword evidence="9" id="KW-1185">Reference proteome</keyword>
<dbReference type="GO" id="GO:0003677">
    <property type="term" value="F:DNA binding"/>
    <property type="evidence" value="ECO:0007669"/>
    <property type="project" value="UniProtKB-KW"/>
</dbReference>
<evidence type="ECO:0000313" key="9">
    <source>
        <dbReference type="Proteomes" id="UP000678393"/>
    </source>
</evidence>
<dbReference type="GO" id="GO:0006351">
    <property type="term" value="P:DNA-templated transcription"/>
    <property type="evidence" value="ECO:0007669"/>
    <property type="project" value="InterPro"/>
</dbReference>
<evidence type="ECO:0000256" key="4">
    <source>
        <dbReference type="ARBA" id="ARBA00023125"/>
    </source>
</evidence>
<evidence type="ECO:0000256" key="3">
    <source>
        <dbReference type="ARBA" id="ARBA00023015"/>
    </source>
</evidence>
<accession>A0A8S4A1Q4</accession>
<evidence type="ECO:0000256" key="1">
    <source>
        <dbReference type="ARBA" id="ARBA00004123"/>
    </source>
</evidence>
<evidence type="ECO:0000313" key="8">
    <source>
        <dbReference type="EMBL" id="CAG5135679.1"/>
    </source>
</evidence>
<dbReference type="OrthoDB" id="8741226at2759"/>
<dbReference type="PANTHER" id="PTHR14339:SF12">
    <property type="entry name" value="VASCULIN"/>
    <property type="match status" value="1"/>
</dbReference>
<comment type="subcellular location">
    <subcellularLocation>
        <location evidence="1">Nucleus</location>
    </subcellularLocation>
</comment>
<gene>
    <name evidence="8" type="ORF">CUNI_LOCUS21237</name>
</gene>
<keyword evidence="3" id="KW-0805">Transcription regulation</keyword>
<evidence type="ECO:0000256" key="2">
    <source>
        <dbReference type="ARBA" id="ARBA00010099"/>
    </source>
</evidence>
<protein>
    <recommendedName>
        <fullName evidence="10">Vasculin</fullName>
    </recommendedName>
</protein>
<name>A0A8S4A1Q4_9EUPU</name>
<dbReference type="GO" id="GO:0005634">
    <property type="term" value="C:nucleus"/>
    <property type="evidence" value="ECO:0007669"/>
    <property type="project" value="UniProtKB-SubCell"/>
</dbReference>
<reference evidence="8" key="1">
    <citation type="submission" date="2021-04" db="EMBL/GenBank/DDBJ databases">
        <authorList>
            <consortium name="Molecular Ecology Group"/>
        </authorList>
    </citation>
    <scope>NUCLEOTIDE SEQUENCE</scope>
</reference>
<evidence type="ECO:0000256" key="7">
    <source>
        <dbReference type="SAM" id="MobiDB-lite"/>
    </source>
</evidence>
<proteinExistence type="inferred from homology"/>
<dbReference type="Proteomes" id="UP000678393">
    <property type="component" value="Unassembled WGS sequence"/>
</dbReference>
<keyword evidence="4" id="KW-0238">DNA-binding</keyword>
<feature type="region of interest" description="Disordered" evidence="7">
    <location>
        <begin position="110"/>
        <end position="318"/>
    </location>
</feature>
<feature type="compositionally biased region" description="Basic and acidic residues" evidence="7">
    <location>
        <begin position="137"/>
        <end position="166"/>
    </location>
</feature>
<organism evidence="8 9">
    <name type="scientific">Candidula unifasciata</name>
    <dbReference type="NCBI Taxonomy" id="100452"/>
    <lineage>
        <taxon>Eukaryota</taxon>
        <taxon>Metazoa</taxon>
        <taxon>Spiralia</taxon>
        <taxon>Lophotrochozoa</taxon>
        <taxon>Mollusca</taxon>
        <taxon>Gastropoda</taxon>
        <taxon>Heterobranchia</taxon>
        <taxon>Euthyneura</taxon>
        <taxon>Panpulmonata</taxon>
        <taxon>Eupulmonata</taxon>
        <taxon>Stylommatophora</taxon>
        <taxon>Helicina</taxon>
        <taxon>Helicoidea</taxon>
        <taxon>Geomitridae</taxon>
        <taxon>Candidula</taxon>
    </lineage>
</organism>
<evidence type="ECO:0000256" key="6">
    <source>
        <dbReference type="ARBA" id="ARBA00023242"/>
    </source>
</evidence>
<feature type="compositionally biased region" description="Basic and acidic residues" evidence="7">
    <location>
        <begin position="37"/>
        <end position="53"/>
    </location>
</feature>
<keyword evidence="5" id="KW-0804">Transcription</keyword>
<feature type="compositionally biased region" description="Basic and acidic residues" evidence="7">
    <location>
        <begin position="307"/>
        <end position="317"/>
    </location>
</feature>
<dbReference type="GO" id="GO:0003723">
    <property type="term" value="F:RNA binding"/>
    <property type="evidence" value="ECO:0007669"/>
    <property type="project" value="InterPro"/>
</dbReference>
<dbReference type="Pfam" id="PF15337">
    <property type="entry name" value="Vasculin"/>
    <property type="match status" value="1"/>
</dbReference>
<dbReference type="AlphaFoldDB" id="A0A8S4A1Q4"/>
<comment type="caution">
    <text evidence="8">The sequence shown here is derived from an EMBL/GenBank/DDBJ whole genome shotgun (WGS) entry which is preliminary data.</text>
</comment>
<dbReference type="GO" id="GO:0045893">
    <property type="term" value="P:positive regulation of DNA-templated transcription"/>
    <property type="evidence" value="ECO:0007669"/>
    <property type="project" value="InterPro"/>
</dbReference>
<evidence type="ECO:0008006" key="10">
    <source>
        <dbReference type="Google" id="ProtNLM"/>
    </source>
</evidence>
<dbReference type="EMBL" id="CAJHNH020008446">
    <property type="protein sequence ID" value="CAG5135679.1"/>
    <property type="molecule type" value="Genomic_DNA"/>
</dbReference>
<comment type="similarity">
    <text evidence="2">Belongs to the vasculin family.</text>
</comment>
<feature type="compositionally biased region" description="Basic and acidic residues" evidence="7">
    <location>
        <begin position="275"/>
        <end position="292"/>
    </location>
</feature>
<dbReference type="InterPro" id="IPR028128">
    <property type="entry name" value="Vasculin_fam"/>
</dbReference>
<feature type="region of interest" description="Disordered" evidence="7">
    <location>
        <begin position="1"/>
        <end position="82"/>
    </location>
</feature>